<protein>
    <submittedName>
        <fullName evidence="1">Putrescine transport ATP-binding protein PotA (TC 3.A.1.11.1)</fullName>
    </submittedName>
</protein>
<dbReference type="EMBL" id="JQ844229">
    <property type="protein sequence ID" value="AGS53287.1"/>
    <property type="molecule type" value="Genomic_DNA"/>
</dbReference>
<sequence>MIKQHAKYYDEGPDILWKDQVYISWSAYDGYIVGDGYNLGAVGT</sequence>
<dbReference type="GO" id="GO:0005524">
    <property type="term" value="F:ATP binding"/>
    <property type="evidence" value="ECO:0007669"/>
    <property type="project" value="UniProtKB-KW"/>
</dbReference>
<reference evidence="1" key="1">
    <citation type="submission" date="2012-03" db="EMBL/GenBank/DDBJ databases">
        <title>Functional metagenomics reveals considerable lignocellulase gene clusters in the gut microbiome of a wood-feeding higher termite.</title>
        <authorList>
            <person name="Liu N."/>
        </authorList>
    </citation>
    <scope>NUCLEOTIDE SEQUENCE</scope>
</reference>
<keyword evidence="1" id="KW-0067">ATP-binding</keyword>
<dbReference type="AlphaFoldDB" id="A0A806KF74"/>
<keyword evidence="1" id="KW-0547">Nucleotide-binding</keyword>
<evidence type="ECO:0000313" key="1">
    <source>
        <dbReference type="EMBL" id="AGS53287.1"/>
    </source>
</evidence>
<accession>A0A806KF74</accession>
<organism evidence="1">
    <name type="scientific">uncultured bacterium contig00013</name>
    <dbReference type="NCBI Taxonomy" id="1181504"/>
    <lineage>
        <taxon>Bacteria</taxon>
        <taxon>environmental samples</taxon>
    </lineage>
</organism>
<proteinExistence type="predicted"/>
<name>A0A806KF74_9BACT</name>